<dbReference type="EMBL" id="CADEBD010000276">
    <property type="protein sequence ID" value="CAB3227175.1"/>
    <property type="molecule type" value="Genomic_DNA"/>
</dbReference>
<sequence>MEAIQSKLPTSKVQCSEDVSEVKSDVSVKMEEDCDEVMSKGNQRENRLTSIIDQLRCQSKMKDFCVDIGLDFWRDRGFDRNFDKLMTDFRAYQSG</sequence>
<evidence type="ECO:0000313" key="2">
    <source>
        <dbReference type="Proteomes" id="UP000494256"/>
    </source>
</evidence>
<gene>
    <name evidence="1" type="ORF">APLA_LOCUS2840</name>
</gene>
<dbReference type="OrthoDB" id="244061at2759"/>
<reference evidence="1 2" key="1">
    <citation type="submission" date="2020-04" db="EMBL/GenBank/DDBJ databases">
        <authorList>
            <person name="Wallbank WR R."/>
            <person name="Pardo Diaz C."/>
            <person name="Kozak K."/>
            <person name="Martin S."/>
            <person name="Jiggins C."/>
            <person name="Moest M."/>
            <person name="Warren A I."/>
            <person name="Byers J.R.P. K."/>
            <person name="Montejo-Kovacevich G."/>
            <person name="Yen C E."/>
        </authorList>
    </citation>
    <scope>NUCLEOTIDE SEQUENCE [LARGE SCALE GENOMIC DNA]</scope>
</reference>
<proteinExistence type="predicted"/>
<comment type="caution">
    <text evidence="1">The sequence shown here is derived from an EMBL/GenBank/DDBJ whole genome shotgun (WGS) entry which is preliminary data.</text>
</comment>
<evidence type="ECO:0000313" key="1">
    <source>
        <dbReference type="EMBL" id="CAB3227175.1"/>
    </source>
</evidence>
<accession>A0A8S0Z3T3</accession>
<organism evidence="1 2">
    <name type="scientific">Arctia plantaginis</name>
    <name type="common">Wood tiger moth</name>
    <name type="synonym">Phalaena plantaginis</name>
    <dbReference type="NCBI Taxonomy" id="874455"/>
    <lineage>
        <taxon>Eukaryota</taxon>
        <taxon>Metazoa</taxon>
        <taxon>Ecdysozoa</taxon>
        <taxon>Arthropoda</taxon>
        <taxon>Hexapoda</taxon>
        <taxon>Insecta</taxon>
        <taxon>Pterygota</taxon>
        <taxon>Neoptera</taxon>
        <taxon>Endopterygota</taxon>
        <taxon>Lepidoptera</taxon>
        <taxon>Glossata</taxon>
        <taxon>Ditrysia</taxon>
        <taxon>Noctuoidea</taxon>
        <taxon>Erebidae</taxon>
        <taxon>Arctiinae</taxon>
        <taxon>Arctia</taxon>
    </lineage>
</organism>
<protein>
    <submittedName>
        <fullName evidence="1">Uncharacterized protein</fullName>
    </submittedName>
</protein>
<dbReference type="Proteomes" id="UP000494256">
    <property type="component" value="Unassembled WGS sequence"/>
</dbReference>
<dbReference type="AlphaFoldDB" id="A0A8S0Z3T3"/>
<name>A0A8S0Z3T3_ARCPL</name>